<name>A0A9N9VE65_9HYPO</name>
<proteinExistence type="inferred from homology"/>
<dbReference type="GO" id="GO:0009450">
    <property type="term" value="P:gamma-aminobutyric acid catabolic process"/>
    <property type="evidence" value="ECO:0007669"/>
    <property type="project" value="TreeGrafter"/>
</dbReference>
<feature type="non-terminal residue" evidence="5">
    <location>
        <position position="490"/>
    </location>
</feature>
<dbReference type="Proteomes" id="UP000696573">
    <property type="component" value="Unassembled WGS sequence"/>
</dbReference>
<dbReference type="InterPro" id="IPR016161">
    <property type="entry name" value="Ald_DH/histidinol_DH"/>
</dbReference>
<dbReference type="Gene3D" id="3.40.605.10">
    <property type="entry name" value="Aldehyde Dehydrogenase, Chain A, domain 1"/>
    <property type="match status" value="1"/>
</dbReference>
<dbReference type="EMBL" id="CABFNQ020000676">
    <property type="protein sequence ID" value="CAH0022398.1"/>
    <property type="molecule type" value="Genomic_DNA"/>
</dbReference>
<dbReference type="InterPro" id="IPR050740">
    <property type="entry name" value="Aldehyde_DH_Superfamily"/>
</dbReference>
<feature type="domain" description="Aldehyde dehydrogenase" evidence="4">
    <location>
        <begin position="28"/>
        <end position="474"/>
    </location>
</feature>
<dbReference type="InterPro" id="IPR016162">
    <property type="entry name" value="Ald_DH_N"/>
</dbReference>
<dbReference type="InterPro" id="IPR016163">
    <property type="entry name" value="Ald_DH_C"/>
</dbReference>
<organism evidence="5 6">
    <name type="scientific">Clonostachys rhizophaga</name>
    <dbReference type="NCBI Taxonomy" id="160324"/>
    <lineage>
        <taxon>Eukaryota</taxon>
        <taxon>Fungi</taxon>
        <taxon>Dikarya</taxon>
        <taxon>Ascomycota</taxon>
        <taxon>Pezizomycotina</taxon>
        <taxon>Sordariomycetes</taxon>
        <taxon>Hypocreomycetidae</taxon>
        <taxon>Hypocreales</taxon>
        <taxon>Bionectriaceae</taxon>
        <taxon>Clonostachys</taxon>
    </lineage>
</organism>
<dbReference type="SUPFAM" id="SSF53720">
    <property type="entry name" value="ALDH-like"/>
    <property type="match status" value="1"/>
</dbReference>
<feature type="active site" evidence="2">
    <location>
        <position position="261"/>
    </location>
</feature>
<dbReference type="InterPro" id="IPR029510">
    <property type="entry name" value="Ald_DH_CS_GLU"/>
</dbReference>
<sequence>PNIFIMSSPSEQGVPLWIDNKPVHTEVQFSVTNHATGKSILASSISLQLVDSVVESSHRAFAGWRNTTIWQRQDLLLKAANLLEERREVAENILRVEMPIDDFVIQQINIQSSIDLLRELAFHVKDTESGTLLPSRQGPDSFAMVIREPVGVQLGIAPWNVSLYLGIRAVATPIACGNTAILKASEMTPLVHNFIGILFKDAGFPPGVLNIVQHRREDAPEVLNALISDNRVRKVNFTGSAPVGKIIAAKAAEHCKPVLLELGGKSPQIVLEDADLDKAAEAAAMGAFSHHGQICMSTERIIVHASVLGQFSEKLADIGAKMKVQPGASEEHVIKVTKLVADSLDRGAKLLFGESIETQKSHMSPLVLTEVKRDMPIWRQETFAPVVILVPFTTLDEAVELANDSDYGLSSSIFTASIGRGIELARRLDTGAVHINSMTVHDEAHLPHGGSKGSGWGRFGVPWGFAEFTQLKTITVKDEHLTTVRSGWLE</sequence>
<dbReference type="PROSITE" id="PS00687">
    <property type="entry name" value="ALDEHYDE_DEHYDR_GLU"/>
    <property type="match status" value="1"/>
</dbReference>
<comment type="caution">
    <text evidence="5">The sequence shown here is derived from an EMBL/GenBank/DDBJ whole genome shotgun (WGS) entry which is preliminary data.</text>
</comment>
<dbReference type="OrthoDB" id="310895at2759"/>
<evidence type="ECO:0000256" key="2">
    <source>
        <dbReference type="PROSITE-ProRule" id="PRU10007"/>
    </source>
</evidence>
<dbReference type="InterPro" id="IPR015590">
    <property type="entry name" value="Aldehyde_DH_dom"/>
</dbReference>
<evidence type="ECO:0000256" key="1">
    <source>
        <dbReference type="ARBA" id="ARBA00023002"/>
    </source>
</evidence>
<comment type="similarity">
    <text evidence="3">Belongs to the aldehyde dehydrogenase family.</text>
</comment>
<accession>A0A9N9VE65</accession>
<protein>
    <recommendedName>
        <fullName evidence="4">Aldehyde dehydrogenase domain-containing protein</fullName>
    </recommendedName>
</protein>
<gene>
    <name evidence="5" type="ORF">CRHIZ90672A_00004208</name>
</gene>
<evidence type="ECO:0000259" key="4">
    <source>
        <dbReference type="Pfam" id="PF00171"/>
    </source>
</evidence>
<dbReference type="GO" id="GO:0004777">
    <property type="term" value="F:succinate-semialdehyde dehydrogenase (NAD+) activity"/>
    <property type="evidence" value="ECO:0007669"/>
    <property type="project" value="TreeGrafter"/>
</dbReference>
<keyword evidence="6" id="KW-1185">Reference proteome</keyword>
<evidence type="ECO:0000256" key="3">
    <source>
        <dbReference type="RuleBase" id="RU003345"/>
    </source>
</evidence>
<dbReference type="Gene3D" id="3.40.309.10">
    <property type="entry name" value="Aldehyde Dehydrogenase, Chain A, domain 2"/>
    <property type="match status" value="1"/>
</dbReference>
<evidence type="ECO:0000313" key="6">
    <source>
        <dbReference type="Proteomes" id="UP000696573"/>
    </source>
</evidence>
<keyword evidence="1 3" id="KW-0560">Oxidoreductase</keyword>
<dbReference type="PANTHER" id="PTHR43353">
    <property type="entry name" value="SUCCINATE-SEMIALDEHYDE DEHYDROGENASE, MITOCHONDRIAL"/>
    <property type="match status" value="1"/>
</dbReference>
<dbReference type="PANTHER" id="PTHR43353:SF6">
    <property type="entry name" value="CYTOPLASMIC ALDEHYDE DEHYDROGENASE (EUROFUNG)"/>
    <property type="match status" value="1"/>
</dbReference>
<reference evidence="5" key="1">
    <citation type="submission" date="2021-10" db="EMBL/GenBank/DDBJ databases">
        <authorList>
            <person name="Piombo E."/>
        </authorList>
    </citation>
    <scope>NUCLEOTIDE SEQUENCE</scope>
</reference>
<evidence type="ECO:0000313" key="5">
    <source>
        <dbReference type="EMBL" id="CAH0022398.1"/>
    </source>
</evidence>
<dbReference type="AlphaFoldDB" id="A0A9N9VE65"/>
<dbReference type="Pfam" id="PF00171">
    <property type="entry name" value="Aldedh"/>
    <property type="match status" value="1"/>
</dbReference>